<accession>A0AAV0XPK7</accession>
<proteinExistence type="predicted"/>
<evidence type="ECO:0000313" key="4">
    <source>
        <dbReference type="Proteomes" id="UP001160148"/>
    </source>
</evidence>
<name>A0AAV0XPK7_9HEMI</name>
<dbReference type="EMBL" id="CARXXK010000005">
    <property type="protein sequence ID" value="CAI6369296.1"/>
    <property type="molecule type" value="Genomic_DNA"/>
</dbReference>
<keyword evidence="4" id="KW-1185">Reference proteome</keyword>
<reference evidence="3 4" key="1">
    <citation type="submission" date="2023-01" db="EMBL/GenBank/DDBJ databases">
        <authorList>
            <person name="Whitehead M."/>
        </authorList>
    </citation>
    <scope>NUCLEOTIDE SEQUENCE [LARGE SCALE GENOMIC DNA]</scope>
</reference>
<keyword evidence="2" id="KW-0732">Signal</keyword>
<organism evidence="3 4">
    <name type="scientific">Macrosiphum euphorbiae</name>
    <name type="common">potato aphid</name>
    <dbReference type="NCBI Taxonomy" id="13131"/>
    <lineage>
        <taxon>Eukaryota</taxon>
        <taxon>Metazoa</taxon>
        <taxon>Ecdysozoa</taxon>
        <taxon>Arthropoda</taxon>
        <taxon>Hexapoda</taxon>
        <taxon>Insecta</taxon>
        <taxon>Pterygota</taxon>
        <taxon>Neoptera</taxon>
        <taxon>Paraneoptera</taxon>
        <taxon>Hemiptera</taxon>
        <taxon>Sternorrhyncha</taxon>
        <taxon>Aphidomorpha</taxon>
        <taxon>Aphidoidea</taxon>
        <taxon>Aphididae</taxon>
        <taxon>Macrosiphini</taxon>
        <taxon>Macrosiphum</taxon>
    </lineage>
</organism>
<dbReference type="GO" id="GO:0042302">
    <property type="term" value="F:structural constituent of cuticle"/>
    <property type="evidence" value="ECO:0007669"/>
    <property type="project" value="UniProtKB-UniRule"/>
</dbReference>
<evidence type="ECO:0000313" key="3">
    <source>
        <dbReference type="EMBL" id="CAI6369296.1"/>
    </source>
</evidence>
<comment type="caution">
    <text evidence="3">The sequence shown here is derived from an EMBL/GenBank/DDBJ whole genome shotgun (WGS) entry which is preliminary data.</text>
</comment>
<dbReference type="PROSITE" id="PS51155">
    <property type="entry name" value="CHIT_BIND_RR_2"/>
    <property type="match status" value="1"/>
</dbReference>
<gene>
    <name evidence="3" type="ORF">MEUPH1_LOCUS23553</name>
</gene>
<evidence type="ECO:0000256" key="1">
    <source>
        <dbReference type="PROSITE-ProRule" id="PRU00497"/>
    </source>
</evidence>
<protein>
    <submittedName>
        <fullName evidence="3">Uncharacterized protein</fullName>
    </submittedName>
</protein>
<dbReference type="Proteomes" id="UP001160148">
    <property type="component" value="Unassembled WGS sequence"/>
</dbReference>
<keyword evidence="1" id="KW-0193">Cuticle</keyword>
<dbReference type="AlphaFoldDB" id="A0AAV0XPK7"/>
<dbReference type="InterPro" id="IPR000618">
    <property type="entry name" value="Insect_cuticle"/>
</dbReference>
<feature type="signal peptide" evidence="2">
    <location>
        <begin position="1"/>
        <end position="23"/>
    </location>
</feature>
<feature type="chain" id="PRO_5044021443" evidence="2">
    <location>
        <begin position="24"/>
        <end position="101"/>
    </location>
</feature>
<sequence>MSITMKFVFVFVIGCTVLNLIECNPVELVSLTNKRDDSGQFLSRYKLDDGTGEEKMGKLLSNNNGEDAILVQRGSYTTNVDGRLITYNWIADTRGFRISKA</sequence>
<evidence type="ECO:0000256" key="2">
    <source>
        <dbReference type="SAM" id="SignalP"/>
    </source>
</evidence>